<dbReference type="InterPro" id="IPR017871">
    <property type="entry name" value="ABC_transporter-like_CS"/>
</dbReference>
<dbReference type="PROSITE" id="PS50893">
    <property type="entry name" value="ABC_TRANSPORTER_2"/>
    <property type="match status" value="1"/>
</dbReference>
<dbReference type="RefSeq" id="WP_146855601.1">
    <property type="nucleotide sequence ID" value="NZ_BAAAHR010000007.1"/>
</dbReference>
<keyword evidence="8" id="KW-0406">Ion transport</keyword>
<protein>
    <submittedName>
        <fullName evidence="13">Iron complex transport system ATP-binding protein</fullName>
    </submittedName>
    <submittedName>
        <fullName evidence="12">Iron-enterobactin transporter ATP-binding protein</fullName>
    </submittedName>
</protein>
<keyword evidence="4" id="KW-0410">Iron transport</keyword>
<keyword evidence="3" id="KW-1003">Cell membrane</keyword>
<keyword evidence="9" id="KW-0472">Membrane</keyword>
<gene>
    <name evidence="13" type="ORF">FB463_002518</name>
    <name evidence="12" type="ORF">FFA01_19650</name>
</gene>
<sequence>MTTTGPALAPGAAPPRGSRSTAALPGSATASPGSAPPGSAALELRGVTLDYERSTIFEGLDLRIERGTVTTLIGANGSGKSTILKAFGRLLTPSAGVVELDGEPIRGRSARQVARRLAILPQKPLTPSATTVRDLASRGRHPHQSMLRPWAVGDAAAVDEALAATGLADLADRDVATLSGGQLQRAWLALVLAQQADTILLDEPTTFLDLSHQLDILRLVRSINRRRGATVVMVLHDLTLAARYSDRLVVTGGGRILADGAPWEVLTPEVLHEAFDLDALVIPDPTSGAPLVVPRDPDEGREDPEEHDRVTD</sequence>
<evidence type="ECO:0000256" key="9">
    <source>
        <dbReference type="ARBA" id="ARBA00023136"/>
    </source>
</evidence>
<dbReference type="InterPro" id="IPR027417">
    <property type="entry name" value="P-loop_NTPase"/>
</dbReference>
<evidence type="ECO:0000256" key="1">
    <source>
        <dbReference type="ARBA" id="ARBA00004202"/>
    </source>
</evidence>
<reference evidence="13 15" key="2">
    <citation type="submission" date="2020-07" db="EMBL/GenBank/DDBJ databases">
        <title>Sequencing the genomes of 1000 actinobacteria strains.</title>
        <authorList>
            <person name="Klenk H.-P."/>
        </authorList>
    </citation>
    <scope>NUCLEOTIDE SEQUENCE [LARGE SCALE GENOMIC DNA]</scope>
    <source>
        <strain evidence="13 15">DSM 10309</strain>
    </source>
</reference>
<dbReference type="PANTHER" id="PTHR42771:SF2">
    <property type="entry name" value="IRON(3+)-HYDROXAMATE IMPORT ATP-BINDING PROTEIN FHUC"/>
    <property type="match status" value="1"/>
</dbReference>
<dbReference type="EMBL" id="BJUV01000018">
    <property type="protein sequence ID" value="GEK83656.1"/>
    <property type="molecule type" value="Genomic_DNA"/>
</dbReference>
<reference evidence="12 14" key="1">
    <citation type="submission" date="2019-07" db="EMBL/GenBank/DDBJ databases">
        <title>Whole genome shotgun sequence of Frigoribacterium faeni NBRC 103066.</title>
        <authorList>
            <person name="Hosoyama A."/>
            <person name="Uohara A."/>
            <person name="Ohji S."/>
            <person name="Ichikawa N."/>
        </authorList>
    </citation>
    <scope>NUCLEOTIDE SEQUENCE [LARGE SCALE GENOMIC DNA]</scope>
    <source>
        <strain evidence="12 14">NBRC 103066</strain>
    </source>
</reference>
<proteinExistence type="predicted"/>
<evidence type="ECO:0000256" key="6">
    <source>
        <dbReference type="ARBA" id="ARBA00022840"/>
    </source>
</evidence>
<dbReference type="GO" id="GO:0016887">
    <property type="term" value="F:ATP hydrolysis activity"/>
    <property type="evidence" value="ECO:0007669"/>
    <property type="project" value="InterPro"/>
</dbReference>
<evidence type="ECO:0000256" key="2">
    <source>
        <dbReference type="ARBA" id="ARBA00022448"/>
    </source>
</evidence>
<evidence type="ECO:0000256" key="10">
    <source>
        <dbReference type="SAM" id="MobiDB-lite"/>
    </source>
</evidence>
<dbReference type="Pfam" id="PF00005">
    <property type="entry name" value="ABC_tran"/>
    <property type="match status" value="1"/>
</dbReference>
<dbReference type="AlphaFoldDB" id="A0A7W3JK00"/>
<dbReference type="EMBL" id="JACGWW010000003">
    <property type="protein sequence ID" value="MBA8814252.1"/>
    <property type="molecule type" value="Genomic_DNA"/>
</dbReference>
<evidence type="ECO:0000256" key="7">
    <source>
        <dbReference type="ARBA" id="ARBA00023004"/>
    </source>
</evidence>
<evidence type="ECO:0000256" key="4">
    <source>
        <dbReference type="ARBA" id="ARBA00022496"/>
    </source>
</evidence>
<dbReference type="GO" id="GO:0005524">
    <property type="term" value="F:ATP binding"/>
    <property type="evidence" value="ECO:0007669"/>
    <property type="project" value="UniProtKB-KW"/>
</dbReference>
<keyword evidence="2" id="KW-0813">Transport</keyword>
<evidence type="ECO:0000256" key="8">
    <source>
        <dbReference type="ARBA" id="ARBA00023065"/>
    </source>
</evidence>
<dbReference type="CDD" id="cd03214">
    <property type="entry name" value="ABC_Iron-Siderophores_B12_Hemin"/>
    <property type="match status" value="1"/>
</dbReference>
<evidence type="ECO:0000313" key="14">
    <source>
        <dbReference type="Proteomes" id="UP000321154"/>
    </source>
</evidence>
<dbReference type="Gene3D" id="3.40.50.300">
    <property type="entry name" value="P-loop containing nucleotide triphosphate hydrolases"/>
    <property type="match status" value="1"/>
</dbReference>
<feature type="domain" description="ABC transporter" evidence="11">
    <location>
        <begin position="42"/>
        <end position="278"/>
    </location>
</feature>
<dbReference type="InterPro" id="IPR003593">
    <property type="entry name" value="AAA+_ATPase"/>
</dbReference>
<comment type="subcellular location">
    <subcellularLocation>
        <location evidence="1">Cell membrane</location>
        <topology evidence="1">Peripheral membrane protein</topology>
    </subcellularLocation>
</comment>
<keyword evidence="5" id="KW-0547">Nucleotide-binding</keyword>
<evidence type="ECO:0000256" key="5">
    <source>
        <dbReference type="ARBA" id="ARBA00022741"/>
    </source>
</evidence>
<dbReference type="InterPro" id="IPR003439">
    <property type="entry name" value="ABC_transporter-like_ATP-bd"/>
</dbReference>
<keyword evidence="14" id="KW-1185">Reference proteome</keyword>
<dbReference type="Proteomes" id="UP000522688">
    <property type="component" value="Unassembled WGS sequence"/>
</dbReference>
<name>A0A7W3JK00_9MICO</name>
<dbReference type="FunFam" id="3.40.50.300:FF:000134">
    <property type="entry name" value="Iron-enterobactin ABC transporter ATP-binding protein"/>
    <property type="match status" value="1"/>
</dbReference>
<keyword evidence="6 13" id="KW-0067">ATP-binding</keyword>
<dbReference type="GO" id="GO:0005886">
    <property type="term" value="C:plasma membrane"/>
    <property type="evidence" value="ECO:0007669"/>
    <property type="project" value="UniProtKB-SubCell"/>
</dbReference>
<feature type="region of interest" description="Disordered" evidence="10">
    <location>
        <begin position="1"/>
        <end position="39"/>
    </location>
</feature>
<dbReference type="PROSITE" id="PS00211">
    <property type="entry name" value="ABC_TRANSPORTER_1"/>
    <property type="match status" value="1"/>
</dbReference>
<dbReference type="SMART" id="SM00382">
    <property type="entry name" value="AAA"/>
    <property type="match status" value="1"/>
</dbReference>
<evidence type="ECO:0000256" key="3">
    <source>
        <dbReference type="ARBA" id="ARBA00022475"/>
    </source>
</evidence>
<evidence type="ECO:0000313" key="12">
    <source>
        <dbReference type="EMBL" id="GEK83656.1"/>
    </source>
</evidence>
<organism evidence="13 15">
    <name type="scientific">Frigoribacterium faeni</name>
    <dbReference type="NCBI Taxonomy" id="145483"/>
    <lineage>
        <taxon>Bacteria</taxon>
        <taxon>Bacillati</taxon>
        <taxon>Actinomycetota</taxon>
        <taxon>Actinomycetes</taxon>
        <taxon>Micrococcales</taxon>
        <taxon>Microbacteriaceae</taxon>
        <taxon>Frigoribacterium</taxon>
    </lineage>
</organism>
<dbReference type="GO" id="GO:0006826">
    <property type="term" value="P:iron ion transport"/>
    <property type="evidence" value="ECO:0007669"/>
    <property type="project" value="UniProtKB-KW"/>
</dbReference>
<dbReference type="Proteomes" id="UP000321154">
    <property type="component" value="Unassembled WGS sequence"/>
</dbReference>
<evidence type="ECO:0000313" key="13">
    <source>
        <dbReference type="EMBL" id="MBA8814252.1"/>
    </source>
</evidence>
<dbReference type="OrthoDB" id="5296765at2"/>
<evidence type="ECO:0000259" key="11">
    <source>
        <dbReference type="PROSITE" id="PS50893"/>
    </source>
</evidence>
<dbReference type="InterPro" id="IPR051535">
    <property type="entry name" value="Siderophore_ABC-ATPase"/>
</dbReference>
<evidence type="ECO:0000313" key="15">
    <source>
        <dbReference type="Proteomes" id="UP000522688"/>
    </source>
</evidence>
<dbReference type="SUPFAM" id="SSF52540">
    <property type="entry name" value="P-loop containing nucleoside triphosphate hydrolases"/>
    <property type="match status" value="1"/>
</dbReference>
<keyword evidence="7" id="KW-0408">Iron</keyword>
<comment type="caution">
    <text evidence="13">The sequence shown here is derived from an EMBL/GenBank/DDBJ whole genome shotgun (WGS) entry which is preliminary data.</text>
</comment>
<feature type="region of interest" description="Disordered" evidence="10">
    <location>
        <begin position="285"/>
        <end position="312"/>
    </location>
</feature>
<accession>A0A7W3JK00</accession>
<dbReference type="PANTHER" id="PTHR42771">
    <property type="entry name" value="IRON(3+)-HYDROXAMATE IMPORT ATP-BINDING PROTEIN FHUC"/>
    <property type="match status" value="1"/>
</dbReference>